<dbReference type="InterPro" id="IPR018371">
    <property type="entry name" value="Chitin-binding_1_CS"/>
</dbReference>
<dbReference type="InterPro" id="IPR011583">
    <property type="entry name" value="Chitinase_II/V-like_cat"/>
</dbReference>
<keyword evidence="7" id="KW-0843">Virulence</keyword>
<gene>
    <name evidence="16" type="ORF">ASPWEDRAFT_35657</name>
</gene>
<comment type="caution">
    <text evidence="11">Lacks conserved residue(s) required for the propagation of feature annotation.</text>
</comment>
<evidence type="ECO:0000256" key="13">
    <source>
        <dbReference type="SAM" id="SignalP"/>
    </source>
</evidence>
<proteinExistence type="inferred from homology"/>
<evidence type="ECO:0000256" key="5">
    <source>
        <dbReference type="ARBA" id="ARBA00022801"/>
    </source>
</evidence>
<evidence type="ECO:0000256" key="2">
    <source>
        <dbReference type="ARBA" id="ARBA00008682"/>
    </source>
</evidence>
<dbReference type="STRING" id="1073089.A0A1L9RT51"/>
<evidence type="ECO:0000256" key="8">
    <source>
        <dbReference type="ARBA" id="ARBA00023277"/>
    </source>
</evidence>
<dbReference type="PROSITE" id="PS50941">
    <property type="entry name" value="CHIT_BIND_I_2"/>
    <property type="match status" value="1"/>
</dbReference>
<dbReference type="PROSITE" id="PS00026">
    <property type="entry name" value="CHIT_BIND_I_1"/>
    <property type="match status" value="1"/>
</dbReference>
<dbReference type="InterPro" id="IPR036861">
    <property type="entry name" value="Endochitinase-like_sf"/>
</dbReference>
<evidence type="ECO:0000256" key="4">
    <source>
        <dbReference type="ARBA" id="ARBA00022669"/>
    </source>
</evidence>
<protein>
    <recommendedName>
        <fullName evidence="3">chitinase</fullName>
        <ecNumber evidence="3">3.2.1.14</ecNumber>
    </recommendedName>
</protein>
<dbReference type="EC" id="3.2.1.14" evidence="3"/>
<dbReference type="PANTHER" id="PTHR11177">
    <property type="entry name" value="CHITINASE"/>
    <property type="match status" value="1"/>
</dbReference>
<dbReference type="PANTHER" id="PTHR11177:SF333">
    <property type="entry name" value="CHITINASE"/>
    <property type="match status" value="1"/>
</dbReference>
<evidence type="ECO:0000313" key="17">
    <source>
        <dbReference type="Proteomes" id="UP000184383"/>
    </source>
</evidence>
<keyword evidence="10" id="KW-0624">Polysaccharide degradation</keyword>
<dbReference type="Gene3D" id="3.10.50.10">
    <property type="match status" value="1"/>
</dbReference>
<dbReference type="GO" id="GO:0008843">
    <property type="term" value="F:endochitinase activity"/>
    <property type="evidence" value="ECO:0007669"/>
    <property type="project" value="UniProtKB-EC"/>
</dbReference>
<dbReference type="InterPro" id="IPR001579">
    <property type="entry name" value="Glyco_hydro_18_chit_AS"/>
</dbReference>
<dbReference type="SMART" id="SM00270">
    <property type="entry name" value="ChtBD1"/>
    <property type="match status" value="2"/>
</dbReference>
<accession>A0A1L9RT51</accession>
<dbReference type="PROSITE" id="PS01095">
    <property type="entry name" value="GH18_1"/>
    <property type="match status" value="1"/>
</dbReference>
<dbReference type="CDD" id="cd00035">
    <property type="entry name" value="ChtBD1"/>
    <property type="match status" value="1"/>
</dbReference>
<dbReference type="Gene3D" id="3.20.20.80">
    <property type="entry name" value="Glycosidases"/>
    <property type="match status" value="1"/>
</dbReference>
<dbReference type="Gene3D" id="3.30.60.10">
    <property type="entry name" value="Endochitinase-like"/>
    <property type="match status" value="2"/>
</dbReference>
<dbReference type="InterPro" id="IPR029070">
    <property type="entry name" value="Chitinase_insertion_sf"/>
</dbReference>
<feature type="chain" id="PRO_5013086685" description="chitinase" evidence="13">
    <location>
        <begin position="19"/>
        <end position="510"/>
    </location>
</feature>
<dbReference type="SUPFAM" id="SSF57016">
    <property type="entry name" value="Plant lectins/antimicrobial peptides"/>
    <property type="match status" value="1"/>
</dbReference>
<dbReference type="SMART" id="SM00636">
    <property type="entry name" value="Glyco_18"/>
    <property type="match status" value="1"/>
</dbReference>
<evidence type="ECO:0000256" key="12">
    <source>
        <dbReference type="RuleBase" id="RU000489"/>
    </source>
</evidence>
<name>A0A1L9RT51_ASPWE</name>
<dbReference type="AlphaFoldDB" id="A0A1L9RT51"/>
<dbReference type="GO" id="GO:0008061">
    <property type="term" value="F:chitin binding"/>
    <property type="evidence" value="ECO:0007669"/>
    <property type="project" value="UniProtKB-UniRule"/>
</dbReference>
<sequence>MHLPTLLLLFTAVYDTLATGDISAISDISSITSGTLKCSKSKACPRGCCSKSGVCGTGPDFCSPDNCVSNCDYKSECDPGWGMKWSNESTCPLKVCCSSFGFCGTTAEFCGDKTVPSPSCSGRSSDKRTMGYFEGWNGERKCGQMKPSDIPLGYYTHINYAFAYIDPKTFRIAPMASDVAALYQNITQLKARQSDLQVWISIGGWDFSDSDKPTASTFSDLAGSESAQKEFAASLITFMENNNFDGVDIDWEYPVAEERNGKASDFKNFPKWLSNLRKALDESSTSFGLSITIPSSYWYMQHFDIVKIDPYIDWFNVMTYDLHGTWDAHDRFIGSNALAHTNLTEIEQTLDLLWRNNIDPARVNLGLGFYGRSFTMKDSSCMKAGCPFTGSGTPGRCTNTAGILSDVEIREIIASGAKVTLDSEAAVKIVTWNNTQWVSYDDAQTMKMRIDFVNKHCLGGTFAWAIDLDDKNGTTINQLGSDLSRKKSVILNATSGPGDSDLAWGLVTQN</sequence>
<dbReference type="InterPro" id="IPR017853">
    <property type="entry name" value="GH"/>
</dbReference>
<evidence type="ECO:0000256" key="1">
    <source>
        <dbReference type="ARBA" id="ARBA00000822"/>
    </source>
</evidence>
<evidence type="ECO:0000256" key="10">
    <source>
        <dbReference type="ARBA" id="ARBA00023326"/>
    </source>
</evidence>
<keyword evidence="4 11" id="KW-0147">Chitin-binding</keyword>
<dbReference type="Pfam" id="PF00187">
    <property type="entry name" value="Chitin_bind_1"/>
    <property type="match status" value="1"/>
</dbReference>
<dbReference type="PROSITE" id="PS51910">
    <property type="entry name" value="GH18_2"/>
    <property type="match status" value="1"/>
</dbReference>
<reference evidence="17" key="1">
    <citation type="journal article" date="2017" name="Genome Biol.">
        <title>Comparative genomics reveals high biological diversity and specific adaptations in the industrially and medically important fungal genus Aspergillus.</title>
        <authorList>
            <person name="de Vries R.P."/>
            <person name="Riley R."/>
            <person name="Wiebenga A."/>
            <person name="Aguilar-Osorio G."/>
            <person name="Amillis S."/>
            <person name="Uchima C.A."/>
            <person name="Anderluh G."/>
            <person name="Asadollahi M."/>
            <person name="Askin M."/>
            <person name="Barry K."/>
            <person name="Battaglia E."/>
            <person name="Bayram O."/>
            <person name="Benocci T."/>
            <person name="Braus-Stromeyer S.A."/>
            <person name="Caldana C."/>
            <person name="Canovas D."/>
            <person name="Cerqueira G.C."/>
            <person name="Chen F."/>
            <person name="Chen W."/>
            <person name="Choi C."/>
            <person name="Clum A."/>
            <person name="Dos Santos R.A."/>
            <person name="Damasio A.R."/>
            <person name="Diallinas G."/>
            <person name="Emri T."/>
            <person name="Fekete E."/>
            <person name="Flipphi M."/>
            <person name="Freyberg S."/>
            <person name="Gallo A."/>
            <person name="Gournas C."/>
            <person name="Habgood R."/>
            <person name="Hainaut M."/>
            <person name="Harispe M.L."/>
            <person name="Henrissat B."/>
            <person name="Hilden K.S."/>
            <person name="Hope R."/>
            <person name="Hossain A."/>
            <person name="Karabika E."/>
            <person name="Karaffa L."/>
            <person name="Karanyi Z."/>
            <person name="Krasevec N."/>
            <person name="Kuo A."/>
            <person name="Kusch H."/>
            <person name="LaButti K."/>
            <person name="Lagendijk E.L."/>
            <person name="Lapidus A."/>
            <person name="Levasseur A."/>
            <person name="Lindquist E."/>
            <person name="Lipzen A."/>
            <person name="Logrieco A.F."/>
            <person name="MacCabe A."/>
            <person name="Maekelae M.R."/>
            <person name="Malavazi I."/>
            <person name="Melin P."/>
            <person name="Meyer V."/>
            <person name="Mielnichuk N."/>
            <person name="Miskei M."/>
            <person name="Molnar A.P."/>
            <person name="Mule G."/>
            <person name="Ngan C.Y."/>
            <person name="Orejas M."/>
            <person name="Orosz E."/>
            <person name="Ouedraogo J.P."/>
            <person name="Overkamp K.M."/>
            <person name="Park H.-S."/>
            <person name="Perrone G."/>
            <person name="Piumi F."/>
            <person name="Punt P.J."/>
            <person name="Ram A.F."/>
            <person name="Ramon A."/>
            <person name="Rauscher S."/>
            <person name="Record E."/>
            <person name="Riano-Pachon D.M."/>
            <person name="Robert V."/>
            <person name="Roehrig J."/>
            <person name="Ruller R."/>
            <person name="Salamov A."/>
            <person name="Salih N.S."/>
            <person name="Samson R.A."/>
            <person name="Sandor E."/>
            <person name="Sanguinetti M."/>
            <person name="Schuetze T."/>
            <person name="Sepcic K."/>
            <person name="Shelest E."/>
            <person name="Sherlock G."/>
            <person name="Sophianopoulou V."/>
            <person name="Squina F.M."/>
            <person name="Sun H."/>
            <person name="Susca A."/>
            <person name="Todd R.B."/>
            <person name="Tsang A."/>
            <person name="Unkles S.E."/>
            <person name="van de Wiele N."/>
            <person name="van Rossen-Uffink D."/>
            <person name="Oliveira J.V."/>
            <person name="Vesth T.C."/>
            <person name="Visser J."/>
            <person name="Yu J.-H."/>
            <person name="Zhou M."/>
            <person name="Andersen M.R."/>
            <person name="Archer D.B."/>
            <person name="Baker S.E."/>
            <person name="Benoit I."/>
            <person name="Brakhage A.A."/>
            <person name="Braus G.H."/>
            <person name="Fischer R."/>
            <person name="Frisvad J.C."/>
            <person name="Goldman G.H."/>
            <person name="Houbraken J."/>
            <person name="Oakley B."/>
            <person name="Pocsi I."/>
            <person name="Scazzocchio C."/>
            <person name="Seiboth B."/>
            <person name="vanKuyk P.A."/>
            <person name="Wortman J."/>
            <person name="Dyer P.S."/>
            <person name="Grigoriev I.V."/>
        </authorList>
    </citation>
    <scope>NUCLEOTIDE SEQUENCE [LARGE SCALE GENOMIC DNA]</scope>
    <source>
        <strain evidence="17">DTO 134E9</strain>
    </source>
</reference>
<dbReference type="GeneID" id="63750122"/>
<keyword evidence="6" id="KW-0146">Chitin degradation</keyword>
<dbReference type="VEuPathDB" id="FungiDB:ASPWEDRAFT_35657"/>
<feature type="domain" description="Chitin-binding type-1" evidence="14">
    <location>
        <begin position="74"/>
        <end position="126"/>
    </location>
</feature>
<dbReference type="GO" id="GO:0006032">
    <property type="term" value="P:chitin catabolic process"/>
    <property type="evidence" value="ECO:0007669"/>
    <property type="project" value="UniProtKB-KW"/>
</dbReference>
<comment type="catalytic activity">
    <reaction evidence="1">
        <text>Random endo-hydrolysis of N-acetyl-beta-D-glucosaminide (1-&gt;4)-beta-linkages in chitin and chitodextrins.</text>
        <dbReference type="EC" id="3.2.1.14"/>
    </reaction>
</comment>
<keyword evidence="11" id="KW-1015">Disulfide bond</keyword>
<evidence type="ECO:0000313" key="16">
    <source>
        <dbReference type="EMBL" id="OJJ38095.1"/>
    </source>
</evidence>
<feature type="signal peptide" evidence="13">
    <location>
        <begin position="1"/>
        <end position="18"/>
    </location>
</feature>
<evidence type="ECO:0000256" key="6">
    <source>
        <dbReference type="ARBA" id="ARBA00023024"/>
    </source>
</evidence>
<dbReference type="InterPro" id="IPR001223">
    <property type="entry name" value="Glyco_hydro18_cat"/>
</dbReference>
<dbReference type="OrthoDB" id="73875at2759"/>
<organism evidence="16 17">
    <name type="scientific">Aspergillus wentii DTO 134E9</name>
    <dbReference type="NCBI Taxonomy" id="1073089"/>
    <lineage>
        <taxon>Eukaryota</taxon>
        <taxon>Fungi</taxon>
        <taxon>Dikarya</taxon>
        <taxon>Ascomycota</taxon>
        <taxon>Pezizomycotina</taxon>
        <taxon>Eurotiomycetes</taxon>
        <taxon>Eurotiomycetidae</taxon>
        <taxon>Eurotiales</taxon>
        <taxon>Aspergillaceae</taxon>
        <taxon>Aspergillus</taxon>
        <taxon>Aspergillus subgen. Cremei</taxon>
    </lineage>
</organism>
<dbReference type="GO" id="GO:0000272">
    <property type="term" value="P:polysaccharide catabolic process"/>
    <property type="evidence" value="ECO:0007669"/>
    <property type="project" value="UniProtKB-KW"/>
</dbReference>
<dbReference type="Proteomes" id="UP000184383">
    <property type="component" value="Unassembled WGS sequence"/>
</dbReference>
<keyword evidence="9 12" id="KW-0326">Glycosidase</keyword>
<dbReference type="SUPFAM" id="SSF51445">
    <property type="entry name" value="(Trans)glycosidases"/>
    <property type="match status" value="1"/>
</dbReference>
<dbReference type="EMBL" id="KV878210">
    <property type="protein sequence ID" value="OJJ38095.1"/>
    <property type="molecule type" value="Genomic_DNA"/>
</dbReference>
<dbReference type="Pfam" id="PF00704">
    <property type="entry name" value="Glyco_hydro_18"/>
    <property type="match status" value="1"/>
</dbReference>
<evidence type="ECO:0000256" key="9">
    <source>
        <dbReference type="ARBA" id="ARBA00023295"/>
    </source>
</evidence>
<feature type="domain" description="GH18" evidence="15">
    <location>
        <begin position="127"/>
        <end position="494"/>
    </location>
</feature>
<feature type="disulfide bond" evidence="11">
    <location>
        <begin position="96"/>
        <end position="110"/>
    </location>
</feature>
<feature type="disulfide bond" evidence="11">
    <location>
        <begin position="91"/>
        <end position="103"/>
    </location>
</feature>
<evidence type="ECO:0000259" key="14">
    <source>
        <dbReference type="PROSITE" id="PS50941"/>
    </source>
</evidence>
<evidence type="ECO:0000256" key="7">
    <source>
        <dbReference type="ARBA" id="ARBA00023026"/>
    </source>
</evidence>
<evidence type="ECO:0000259" key="15">
    <source>
        <dbReference type="PROSITE" id="PS51910"/>
    </source>
</evidence>
<dbReference type="RefSeq" id="XP_040691771.1">
    <property type="nucleotide sequence ID" value="XM_040834274.1"/>
</dbReference>
<keyword evidence="5 12" id="KW-0378">Hydrolase</keyword>
<comment type="similarity">
    <text evidence="2">Belongs to the glycosyl hydrolase 18 family. Chitinase class V subfamily.</text>
</comment>
<evidence type="ECO:0000256" key="3">
    <source>
        <dbReference type="ARBA" id="ARBA00012729"/>
    </source>
</evidence>
<keyword evidence="17" id="KW-1185">Reference proteome</keyword>
<keyword evidence="13" id="KW-0732">Signal</keyword>
<evidence type="ECO:0000256" key="11">
    <source>
        <dbReference type="PROSITE-ProRule" id="PRU00261"/>
    </source>
</evidence>
<keyword evidence="8" id="KW-0119">Carbohydrate metabolism</keyword>
<dbReference type="SUPFAM" id="SSF54556">
    <property type="entry name" value="Chitinase insertion domain"/>
    <property type="match status" value="1"/>
</dbReference>
<dbReference type="InterPro" id="IPR001002">
    <property type="entry name" value="Chitin-bd_1"/>
</dbReference>
<dbReference type="InterPro" id="IPR050314">
    <property type="entry name" value="Glycosyl_Hydrlase_18"/>
</dbReference>